<evidence type="ECO:0000313" key="6">
    <source>
        <dbReference type="Proteomes" id="UP001317322"/>
    </source>
</evidence>
<dbReference type="Pfam" id="PF00392">
    <property type="entry name" value="GntR"/>
    <property type="match status" value="1"/>
</dbReference>
<dbReference type="Gene3D" id="1.10.10.10">
    <property type="entry name" value="Winged helix-like DNA-binding domain superfamily/Winged helix DNA-binding domain"/>
    <property type="match status" value="1"/>
</dbReference>
<dbReference type="Gene3D" id="1.20.120.530">
    <property type="entry name" value="GntR ligand-binding domain-like"/>
    <property type="match status" value="1"/>
</dbReference>
<name>A0ABY5KBW4_9CELL</name>
<dbReference type="InterPro" id="IPR036388">
    <property type="entry name" value="WH-like_DNA-bd_sf"/>
</dbReference>
<dbReference type="SUPFAM" id="SSF48008">
    <property type="entry name" value="GntR ligand-binding domain-like"/>
    <property type="match status" value="1"/>
</dbReference>
<evidence type="ECO:0000256" key="3">
    <source>
        <dbReference type="ARBA" id="ARBA00023163"/>
    </source>
</evidence>
<dbReference type="PANTHER" id="PTHR43537:SF24">
    <property type="entry name" value="GLUCONATE OPERON TRANSCRIPTIONAL REPRESSOR"/>
    <property type="match status" value="1"/>
</dbReference>
<gene>
    <name evidence="5" type="ORF">NP075_03830</name>
</gene>
<dbReference type="CDD" id="cd07377">
    <property type="entry name" value="WHTH_GntR"/>
    <property type="match status" value="1"/>
</dbReference>
<reference evidence="5 6" key="1">
    <citation type="submission" date="2022-07" db="EMBL/GenBank/DDBJ databases">
        <title>Novel species in genus cellulomonas.</title>
        <authorList>
            <person name="Ye L."/>
        </authorList>
    </citation>
    <scope>NUCLEOTIDE SEQUENCE [LARGE SCALE GENOMIC DNA]</scope>
    <source>
        <strain evidence="6">zg-Y908</strain>
    </source>
</reference>
<dbReference type="InterPro" id="IPR011711">
    <property type="entry name" value="GntR_C"/>
</dbReference>
<dbReference type="PANTHER" id="PTHR43537">
    <property type="entry name" value="TRANSCRIPTIONAL REGULATOR, GNTR FAMILY"/>
    <property type="match status" value="1"/>
</dbReference>
<dbReference type="InterPro" id="IPR008920">
    <property type="entry name" value="TF_FadR/GntR_C"/>
</dbReference>
<keyword evidence="2" id="KW-0238">DNA-binding</keyword>
<evidence type="ECO:0000313" key="5">
    <source>
        <dbReference type="EMBL" id="UUI65873.1"/>
    </source>
</evidence>
<dbReference type="RefSeq" id="WP_227563944.1">
    <property type="nucleotide sequence ID" value="NZ_CP101989.1"/>
</dbReference>
<sequence>MSPERMDAVDPPALAVLVVDRIRDAIMDGRLPPGSQLVQRDLAQQLGVSREPVKHALRVLEGEGLVEARPRRTSVVAEVSMKATWEIYEARSCLEPFIAAKVARYPDADRERLAAQLTELCEQADRTHDGVELAVLDRRFHTLLYEAADSELMLRFLRANWRDIERVMRRTSSTSWVSVSWREHREIIEAIRRGEVEEVSECSREHVVRAFEWIAESARADAAGPDATGPDATGPVT</sequence>
<dbReference type="Pfam" id="PF07729">
    <property type="entry name" value="FCD"/>
    <property type="match status" value="1"/>
</dbReference>
<dbReference type="SMART" id="SM00345">
    <property type="entry name" value="HTH_GNTR"/>
    <property type="match status" value="1"/>
</dbReference>
<dbReference type="EMBL" id="CP101989">
    <property type="protein sequence ID" value="UUI65873.1"/>
    <property type="molecule type" value="Genomic_DNA"/>
</dbReference>
<evidence type="ECO:0000256" key="1">
    <source>
        <dbReference type="ARBA" id="ARBA00023015"/>
    </source>
</evidence>
<keyword evidence="3" id="KW-0804">Transcription</keyword>
<protein>
    <submittedName>
        <fullName evidence="5">GntR family transcriptional regulator</fullName>
    </submittedName>
</protein>
<dbReference type="InterPro" id="IPR036390">
    <property type="entry name" value="WH_DNA-bd_sf"/>
</dbReference>
<dbReference type="SUPFAM" id="SSF46785">
    <property type="entry name" value="Winged helix' DNA-binding domain"/>
    <property type="match status" value="1"/>
</dbReference>
<dbReference type="InterPro" id="IPR000524">
    <property type="entry name" value="Tscrpt_reg_HTH_GntR"/>
</dbReference>
<dbReference type="SMART" id="SM00895">
    <property type="entry name" value="FCD"/>
    <property type="match status" value="1"/>
</dbReference>
<feature type="domain" description="HTH gntR-type" evidence="4">
    <location>
        <begin position="12"/>
        <end position="79"/>
    </location>
</feature>
<keyword evidence="6" id="KW-1185">Reference proteome</keyword>
<dbReference type="PROSITE" id="PS50949">
    <property type="entry name" value="HTH_GNTR"/>
    <property type="match status" value="1"/>
</dbReference>
<organism evidence="5 6">
    <name type="scientific">Cellulomonas wangsupingiae</name>
    <dbReference type="NCBI Taxonomy" id="2968085"/>
    <lineage>
        <taxon>Bacteria</taxon>
        <taxon>Bacillati</taxon>
        <taxon>Actinomycetota</taxon>
        <taxon>Actinomycetes</taxon>
        <taxon>Micrococcales</taxon>
        <taxon>Cellulomonadaceae</taxon>
        <taxon>Cellulomonas</taxon>
    </lineage>
</organism>
<evidence type="ECO:0000259" key="4">
    <source>
        <dbReference type="PROSITE" id="PS50949"/>
    </source>
</evidence>
<accession>A0ABY5KBW4</accession>
<keyword evidence="1" id="KW-0805">Transcription regulation</keyword>
<evidence type="ECO:0000256" key="2">
    <source>
        <dbReference type="ARBA" id="ARBA00023125"/>
    </source>
</evidence>
<proteinExistence type="predicted"/>
<dbReference type="PRINTS" id="PR00035">
    <property type="entry name" value="HTHGNTR"/>
</dbReference>
<dbReference type="Proteomes" id="UP001317322">
    <property type="component" value="Chromosome"/>
</dbReference>